<dbReference type="Pfam" id="PF21405">
    <property type="entry name" value="AMG1_II"/>
    <property type="match status" value="1"/>
</dbReference>
<evidence type="ECO:0000256" key="4">
    <source>
        <dbReference type="ARBA" id="ARBA00012731"/>
    </source>
</evidence>
<evidence type="ECO:0000256" key="5">
    <source>
        <dbReference type="ARBA" id="ARBA00022553"/>
    </source>
</evidence>
<keyword evidence="8 11" id="KW-0413">Isomerase</keyword>
<feature type="domain" description="Alpha-D-phosphohexomutase alpha/beta/alpha" evidence="16">
    <location>
        <begin position="58"/>
        <end position="88"/>
    </location>
</feature>
<dbReference type="FunFam" id="3.40.120.10:FF:000013">
    <property type="entry name" value="Phosphoacetylglucosamine mutase"/>
    <property type="match status" value="1"/>
</dbReference>
<dbReference type="Gene3D" id="3.30.310.50">
    <property type="entry name" value="Alpha-D-phosphohexomutase, C-terminal domain"/>
    <property type="match status" value="1"/>
</dbReference>
<evidence type="ECO:0000259" key="16">
    <source>
        <dbReference type="Pfam" id="PF02878"/>
    </source>
</evidence>
<dbReference type="SUPFAM" id="SSF53738">
    <property type="entry name" value="Phosphoglucomutase, first 3 domains"/>
    <property type="match status" value="3"/>
</dbReference>
<dbReference type="InterPro" id="IPR005844">
    <property type="entry name" value="A-D-PHexomutase_a/b/a-I"/>
</dbReference>
<keyword evidence="5" id="KW-0597">Phosphoprotein</keyword>
<dbReference type="Pfam" id="PF02878">
    <property type="entry name" value="PGM_PMM_I"/>
    <property type="match status" value="1"/>
</dbReference>
<dbReference type="InterPro" id="IPR049022">
    <property type="entry name" value="AMG1_III"/>
</dbReference>
<dbReference type="InterPro" id="IPR016657">
    <property type="entry name" value="PAGM"/>
</dbReference>
<dbReference type="Pfam" id="PF21404">
    <property type="entry name" value="AMG1_III"/>
    <property type="match status" value="1"/>
</dbReference>
<keyword evidence="6 11" id="KW-0479">Metal-binding</keyword>
<feature type="binding site" evidence="13">
    <location>
        <position position="522"/>
    </location>
    <ligand>
        <name>substrate</name>
    </ligand>
</feature>
<feature type="binding site" evidence="14">
    <location>
        <position position="293"/>
    </location>
    <ligand>
        <name>Mg(2+)</name>
        <dbReference type="ChEBI" id="CHEBI:18420"/>
    </ligand>
</feature>
<dbReference type="PROSITE" id="PS00710">
    <property type="entry name" value="PGM_PMM"/>
    <property type="match status" value="1"/>
</dbReference>
<reference evidence="19 20" key="1">
    <citation type="journal article" date="2023" name="Elife">
        <title>Identification of key yeast species and microbe-microbe interactions impacting larval growth of Drosophila in the wild.</title>
        <authorList>
            <person name="Mure A."/>
            <person name="Sugiura Y."/>
            <person name="Maeda R."/>
            <person name="Honda K."/>
            <person name="Sakurai N."/>
            <person name="Takahashi Y."/>
            <person name="Watada M."/>
            <person name="Katoh T."/>
            <person name="Gotoh A."/>
            <person name="Gotoh Y."/>
            <person name="Taniguchi I."/>
            <person name="Nakamura K."/>
            <person name="Hayashi T."/>
            <person name="Katayama T."/>
            <person name="Uemura T."/>
            <person name="Hattori Y."/>
        </authorList>
    </citation>
    <scope>NUCLEOTIDE SEQUENCE [LARGE SCALE GENOMIC DNA]</scope>
    <source>
        <strain evidence="19 20">PK-24</strain>
    </source>
</reference>
<evidence type="ECO:0000259" key="17">
    <source>
        <dbReference type="Pfam" id="PF21404"/>
    </source>
</evidence>
<evidence type="ECO:0000256" key="6">
    <source>
        <dbReference type="ARBA" id="ARBA00022723"/>
    </source>
</evidence>
<dbReference type="FunFam" id="3.30.310.50:FF:000003">
    <property type="entry name" value="Phosphoacetylglucosamine mutase"/>
    <property type="match status" value="1"/>
</dbReference>
<dbReference type="PANTHER" id="PTHR45955:SF1">
    <property type="entry name" value="PHOSPHOACETYLGLUCOSAMINE MUTASE"/>
    <property type="match status" value="1"/>
</dbReference>
<evidence type="ECO:0000256" key="14">
    <source>
        <dbReference type="PIRSR" id="PIRSR016408-3"/>
    </source>
</evidence>
<comment type="function">
    <text evidence="11">Catalyzes the conversion of GlcNAc-6-P into GlcNAc-1-P during the synthesis of uridine diphosphate/UDP-GlcNAc, which is a biosynthetic precursor of chitin and also supplies the amino sugars for N-linked oligosaccharides of glycoproteins.</text>
</comment>
<dbReference type="AlphaFoldDB" id="A0AAV5R2B8"/>
<evidence type="ECO:0000256" key="9">
    <source>
        <dbReference type="ARBA" id="ARBA00031926"/>
    </source>
</evidence>
<feature type="binding site" description="via phosphate group" evidence="14">
    <location>
        <position position="67"/>
    </location>
    <ligand>
        <name>Mg(2+)</name>
        <dbReference type="ChEBI" id="CHEBI:18420"/>
    </ligand>
</feature>
<evidence type="ECO:0000256" key="12">
    <source>
        <dbReference type="PIRSR" id="PIRSR016408-1"/>
    </source>
</evidence>
<dbReference type="InterPro" id="IPR005843">
    <property type="entry name" value="A-D-PHexomutase_C"/>
</dbReference>
<evidence type="ECO:0000259" key="18">
    <source>
        <dbReference type="Pfam" id="PF21405"/>
    </source>
</evidence>
<sequence length="548" mass="60803">MNFPESSLRSIFNKYPPPANANFQYGTAGFRLNATKLDSIMISVSIIAILRSFSCNNKSIGIMITASHNPPIDNGVKIIDPNGDMLPQIWEPIVTELSNCTTFEKFKDYLKPLWNKYVVNPNIKASIVIARDTRESGSRLLNICTQLFDILSPFVDYKNFNELTTPQLHYITRCFNDKSFGKPTEIGYYEKLSNSFIELLTINGHSPNDITNLIVDCANGVGADKLKLFLKSTSSSLSNKFKIINDETNIPSSLNVNCGADFVKTNQKLPSGIDHIEASNDSTLCASFDGDADRLVCYFIDNTNNKFTLLDGDKIAILLSSLISSLINQLPQNNHNHNKLSIGIIQTAYANGSSTNFIINELNLPSICAKTGVKHLHHEALNYDIGIYFEANGHGTVLFSENFHNIMISLLNDHPENISIKSLLLLNDLINQTVGDAISDLLAVIVSLSILKKSKLQWSNTYIDLPNKLTKVIVNDRNKFITTDAERKLVEPPIQKDIDHLVSTVTNGRSFVRPSGTEDAVRVYAEAASVEECQYLSNEVSKLVINAS</sequence>
<feature type="active site" description="Phosphoserine intermediate" evidence="12">
    <location>
        <position position="67"/>
    </location>
</feature>
<dbReference type="PIRSF" id="PIRSF016408">
    <property type="entry name" value="PAGM"/>
    <property type="match status" value="1"/>
</dbReference>
<dbReference type="PANTHER" id="PTHR45955">
    <property type="entry name" value="PHOSPHOACETYLGLUCOSAMINE MUTASE"/>
    <property type="match status" value="1"/>
</dbReference>
<evidence type="ECO:0000256" key="8">
    <source>
        <dbReference type="ARBA" id="ARBA00023235"/>
    </source>
</evidence>
<evidence type="ECO:0000256" key="1">
    <source>
        <dbReference type="ARBA" id="ARBA00000558"/>
    </source>
</evidence>
<dbReference type="SUPFAM" id="SSF55957">
    <property type="entry name" value="Phosphoglucomutase, C-terminal domain"/>
    <property type="match status" value="1"/>
</dbReference>
<comment type="catalytic activity">
    <reaction evidence="1 11">
        <text>N-acetyl-alpha-D-glucosamine 1-phosphate = N-acetyl-D-glucosamine 6-phosphate</text>
        <dbReference type="Rhea" id="RHEA:23804"/>
        <dbReference type="ChEBI" id="CHEBI:57513"/>
        <dbReference type="ChEBI" id="CHEBI:57776"/>
        <dbReference type="EC" id="5.4.2.3"/>
    </reaction>
</comment>
<dbReference type="GO" id="GO:0005975">
    <property type="term" value="P:carbohydrate metabolic process"/>
    <property type="evidence" value="ECO:0007669"/>
    <property type="project" value="InterPro"/>
</dbReference>
<comment type="pathway">
    <text evidence="2 11">Nucleotide-sugar biosynthesis; UDP-N-acetyl-alpha-D-glucosamine biosynthesis; N-acetyl-alpha-D-glucosamine 1-phosphate from alpha-D-glucosamine 6-phosphate (route I): step 2/2.</text>
</comment>
<accession>A0AAV5R2B8</accession>
<dbReference type="EC" id="5.4.2.3" evidence="4 11"/>
<feature type="binding site" evidence="13">
    <location>
        <begin position="390"/>
        <end position="392"/>
    </location>
    <ligand>
        <name>substrate</name>
    </ligand>
</feature>
<dbReference type="EMBL" id="BTGB01000002">
    <property type="protein sequence ID" value="GMM45693.1"/>
    <property type="molecule type" value="Genomic_DNA"/>
</dbReference>
<dbReference type="InterPro" id="IPR036900">
    <property type="entry name" value="A-D-PHexomutase_C_sf"/>
</dbReference>
<evidence type="ECO:0000313" key="20">
    <source>
        <dbReference type="Proteomes" id="UP001378960"/>
    </source>
</evidence>
<comment type="similarity">
    <text evidence="3 11">Belongs to the phosphohexose mutase family.</text>
</comment>
<dbReference type="InterPro" id="IPR016066">
    <property type="entry name" value="A-D-PHexomutase_CS"/>
</dbReference>
<dbReference type="Proteomes" id="UP001378960">
    <property type="component" value="Unassembled WGS sequence"/>
</dbReference>
<organism evidence="19 20">
    <name type="scientific">Pichia kluyveri</name>
    <name type="common">Yeast</name>
    <dbReference type="NCBI Taxonomy" id="36015"/>
    <lineage>
        <taxon>Eukaryota</taxon>
        <taxon>Fungi</taxon>
        <taxon>Dikarya</taxon>
        <taxon>Ascomycota</taxon>
        <taxon>Saccharomycotina</taxon>
        <taxon>Pichiomycetes</taxon>
        <taxon>Pichiales</taxon>
        <taxon>Pichiaceae</taxon>
        <taxon>Pichia</taxon>
    </lineage>
</organism>
<feature type="binding site" evidence="13">
    <location>
        <begin position="513"/>
        <end position="517"/>
    </location>
    <ligand>
        <name>substrate</name>
    </ligand>
</feature>
<protein>
    <recommendedName>
        <fullName evidence="4 11">Phosphoacetylglucosamine mutase</fullName>
        <shortName evidence="11">PAGM</shortName>
        <ecNumber evidence="4 11">5.4.2.3</ecNumber>
    </recommendedName>
    <alternativeName>
        <fullName evidence="10 11">Acetylglucosamine phosphomutase</fullName>
    </alternativeName>
    <alternativeName>
        <fullName evidence="9 11">N-acetylglucosamine-phosphate mutase</fullName>
    </alternativeName>
</protein>
<evidence type="ECO:0000256" key="10">
    <source>
        <dbReference type="ARBA" id="ARBA00032065"/>
    </source>
</evidence>
<keyword evidence="7 11" id="KW-0460">Magnesium</keyword>
<dbReference type="CDD" id="cd03086">
    <property type="entry name" value="PGM3"/>
    <property type="match status" value="1"/>
</dbReference>
<evidence type="ECO:0000256" key="7">
    <source>
        <dbReference type="ARBA" id="ARBA00022842"/>
    </source>
</evidence>
<dbReference type="InterPro" id="IPR049023">
    <property type="entry name" value="AMG1_II"/>
</dbReference>
<evidence type="ECO:0000256" key="3">
    <source>
        <dbReference type="ARBA" id="ARBA00010231"/>
    </source>
</evidence>
<feature type="domain" description="Phosphoacetylglucosamine mutase AMG1" evidence="17">
    <location>
        <begin position="311"/>
        <end position="449"/>
    </location>
</feature>
<dbReference type="Gene3D" id="3.40.120.10">
    <property type="entry name" value="Alpha-D-Glucose-1,6-Bisphosphate, subunit A, domain 3"/>
    <property type="match status" value="2"/>
</dbReference>
<dbReference type="GO" id="GO:0006048">
    <property type="term" value="P:UDP-N-acetylglucosamine biosynthetic process"/>
    <property type="evidence" value="ECO:0007669"/>
    <property type="project" value="UniProtKB-UniRule"/>
</dbReference>
<gene>
    <name evidence="19" type="ORF">DAPK24_022680</name>
</gene>
<dbReference type="Pfam" id="PF00408">
    <property type="entry name" value="PGM_PMM_IV"/>
    <property type="match status" value="1"/>
</dbReference>
<comment type="cofactor">
    <cofactor evidence="11 14">
        <name>Mg(2+)</name>
        <dbReference type="ChEBI" id="CHEBI:18420"/>
    </cofactor>
    <text evidence="11 14">Binds 1 Mg(2+) ion per subunit.</text>
</comment>
<dbReference type="GO" id="GO:0000287">
    <property type="term" value="F:magnesium ion binding"/>
    <property type="evidence" value="ECO:0007669"/>
    <property type="project" value="InterPro"/>
</dbReference>
<evidence type="ECO:0000256" key="11">
    <source>
        <dbReference type="PIRNR" id="PIRNR016408"/>
    </source>
</evidence>
<name>A0AAV5R2B8_PICKL</name>
<evidence type="ECO:0000256" key="2">
    <source>
        <dbReference type="ARBA" id="ARBA00004865"/>
    </source>
</evidence>
<evidence type="ECO:0000313" key="19">
    <source>
        <dbReference type="EMBL" id="GMM45693.1"/>
    </source>
</evidence>
<feature type="domain" description="Alpha-D-phosphohexomutase C-terminal" evidence="15">
    <location>
        <begin position="469"/>
        <end position="540"/>
    </location>
</feature>
<feature type="binding site" evidence="14">
    <location>
        <position position="291"/>
    </location>
    <ligand>
        <name>Mg(2+)</name>
        <dbReference type="ChEBI" id="CHEBI:18420"/>
    </ligand>
</feature>
<evidence type="ECO:0000259" key="15">
    <source>
        <dbReference type="Pfam" id="PF00408"/>
    </source>
</evidence>
<feature type="binding site" evidence="14">
    <location>
        <position position="289"/>
    </location>
    <ligand>
        <name>Mg(2+)</name>
        <dbReference type="ChEBI" id="CHEBI:18420"/>
    </ligand>
</feature>
<keyword evidence="20" id="KW-1185">Reference proteome</keyword>
<dbReference type="GO" id="GO:0004610">
    <property type="term" value="F:phosphoacetylglucosamine mutase activity"/>
    <property type="evidence" value="ECO:0007669"/>
    <property type="project" value="UniProtKB-UniRule"/>
</dbReference>
<proteinExistence type="inferred from homology"/>
<comment type="caution">
    <text evidence="19">The sequence shown here is derived from an EMBL/GenBank/DDBJ whole genome shotgun (WGS) entry which is preliminary data.</text>
</comment>
<dbReference type="InterPro" id="IPR016055">
    <property type="entry name" value="A-D-PHexomutase_a/b/a-I/II/III"/>
</dbReference>
<feature type="domain" description="Phosphoacetylglucosamine mutase AMG1" evidence="18">
    <location>
        <begin position="184"/>
        <end position="296"/>
    </location>
</feature>
<evidence type="ECO:0000256" key="13">
    <source>
        <dbReference type="PIRSR" id="PIRSR016408-2"/>
    </source>
</evidence>